<organism evidence="1 2">
    <name type="scientific">Parolsenella catena</name>
    <dbReference type="NCBI Taxonomy" id="2003188"/>
    <lineage>
        <taxon>Bacteria</taxon>
        <taxon>Bacillati</taxon>
        <taxon>Actinomycetota</taxon>
        <taxon>Coriobacteriia</taxon>
        <taxon>Coriobacteriales</taxon>
        <taxon>Atopobiaceae</taxon>
        <taxon>Parolsenella</taxon>
    </lineage>
</organism>
<accession>A0A3G9K7Z9</accession>
<dbReference type="Proteomes" id="UP000273154">
    <property type="component" value="Chromosome"/>
</dbReference>
<dbReference type="AlphaFoldDB" id="A0A3G9K7Z9"/>
<gene>
    <name evidence="1" type="ORF">Pcatena_06160</name>
</gene>
<sequence>MTPVMVFGTPVIRPYASTSAAPQTGPNDGSRLQTNAASNARTNRIAASLGLLIALVSLAIEG</sequence>
<dbReference type="EMBL" id="AP019367">
    <property type="protein sequence ID" value="BBH50029.1"/>
    <property type="molecule type" value="Genomic_DNA"/>
</dbReference>
<evidence type="ECO:0000313" key="2">
    <source>
        <dbReference type="Proteomes" id="UP000273154"/>
    </source>
</evidence>
<evidence type="ECO:0000313" key="1">
    <source>
        <dbReference type="EMBL" id="BBH50029.1"/>
    </source>
</evidence>
<protein>
    <submittedName>
        <fullName evidence="1">Uncharacterized protein</fullName>
    </submittedName>
</protein>
<name>A0A3G9K7Z9_9ACTN</name>
<dbReference type="KEGG" id="pcat:Pcatena_06160"/>
<proteinExistence type="predicted"/>
<keyword evidence="2" id="KW-1185">Reference proteome</keyword>
<reference evidence="2" key="1">
    <citation type="submission" date="2018-11" db="EMBL/GenBank/DDBJ databases">
        <title>Comparative genomics of Parolsenella catena and Libanicoccus massiliensis: Reclassification of Libanicoccus massiliensis as Parolsenella massiliensis comb. nov.</title>
        <authorList>
            <person name="Sakamoto M."/>
            <person name="Ikeyama N."/>
            <person name="Murakami T."/>
            <person name="Mori H."/>
            <person name="Yuki M."/>
            <person name="Ohkuma M."/>
        </authorList>
    </citation>
    <scope>NUCLEOTIDE SEQUENCE [LARGE SCALE GENOMIC DNA]</scope>
    <source>
        <strain evidence="2">JCM 31932</strain>
    </source>
</reference>